<organism evidence="1">
    <name type="scientific">Siphoviridae sp. ctTic26</name>
    <dbReference type="NCBI Taxonomy" id="2823583"/>
    <lineage>
        <taxon>Viruses</taxon>
        <taxon>Duplodnaviria</taxon>
        <taxon>Heunggongvirae</taxon>
        <taxon>Uroviricota</taxon>
        <taxon>Caudoviricetes</taxon>
    </lineage>
</organism>
<reference evidence="1" key="1">
    <citation type="journal article" date="2021" name="Proc. Natl. Acad. Sci. U.S.A.">
        <title>A Catalog of Tens of Thousands of Viruses from Human Metagenomes Reveals Hidden Associations with Chronic Diseases.</title>
        <authorList>
            <person name="Tisza M.J."/>
            <person name="Buck C.B."/>
        </authorList>
    </citation>
    <scope>NUCLEOTIDE SEQUENCE</scope>
    <source>
        <strain evidence="1">CtTic26</strain>
    </source>
</reference>
<dbReference type="SUPFAM" id="SSF101386">
    <property type="entry name" value="all-alpha NTP pyrophosphatases"/>
    <property type="match status" value="1"/>
</dbReference>
<name>A0A8S5LEM3_9CAUD</name>
<sequence length="165" mass="19882">MKALKMFDIEELLKRQAVLDRKFDKKETIRKRTPGRTCVAFLTELGELGQELKSDWNYWKNHTKPVDRRKALEELSDCLHFYLSYINQLTFRNTGYHDIYFWKEFYPDFETAFIILSNMAEETENRIFGAMLKIAEHTGATEEEFLQIHHEKWLKNMNERTKGEY</sequence>
<accession>A0A8S5LEM3</accession>
<dbReference type="CDD" id="cd11527">
    <property type="entry name" value="NTP-PPase_dUTPase"/>
    <property type="match status" value="1"/>
</dbReference>
<evidence type="ECO:0000313" key="1">
    <source>
        <dbReference type="EMBL" id="DAD68378.1"/>
    </source>
</evidence>
<dbReference type="EMBL" id="BK014701">
    <property type="protein sequence ID" value="DAD68378.1"/>
    <property type="molecule type" value="Genomic_DNA"/>
</dbReference>
<dbReference type="Pfam" id="PF08761">
    <property type="entry name" value="dUTPase_2"/>
    <property type="match status" value="1"/>
</dbReference>
<protein>
    <submittedName>
        <fullName evidence="1">dUTPase</fullName>
    </submittedName>
</protein>
<dbReference type="Gene3D" id="1.10.4010.10">
    <property type="entry name" value="Type II deoxyuridine triphosphatase"/>
    <property type="match status" value="1"/>
</dbReference>
<dbReference type="InterPro" id="IPR014871">
    <property type="entry name" value="dUTPase/dCTP_pyrophosphatase"/>
</dbReference>
<proteinExistence type="predicted"/>